<reference evidence="2" key="1">
    <citation type="submission" date="2022-11" db="UniProtKB">
        <authorList>
            <consortium name="WormBaseParasite"/>
        </authorList>
    </citation>
    <scope>IDENTIFICATION</scope>
</reference>
<dbReference type="WBParaSite" id="Gr19_v10_g3586.t1">
    <property type="protein sequence ID" value="Gr19_v10_g3586.t1"/>
    <property type="gene ID" value="Gr19_v10_g3586"/>
</dbReference>
<sequence length="81" mass="8720">MHGTRNASEENFLDRAWKGGLLSMENAVSALSFDLLAEIPQGGKLGIIGTGGKCELRIVLKGDGLEKCLDKQCENSNPYLP</sequence>
<keyword evidence="1" id="KW-1185">Reference proteome</keyword>
<accession>A0A914HQ15</accession>
<evidence type="ECO:0000313" key="2">
    <source>
        <dbReference type="WBParaSite" id="Gr19_v10_g3586.t1"/>
    </source>
</evidence>
<proteinExistence type="predicted"/>
<organism evidence="1 2">
    <name type="scientific">Globodera rostochiensis</name>
    <name type="common">Golden nematode worm</name>
    <name type="synonym">Heterodera rostochiensis</name>
    <dbReference type="NCBI Taxonomy" id="31243"/>
    <lineage>
        <taxon>Eukaryota</taxon>
        <taxon>Metazoa</taxon>
        <taxon>Ecdysozoa</taxon>
        <taxon>Nematoda</taxon>
        <taxon>Chromadorea</taxon>
        <taxon>Rhabditida</taxon>
        <taxon>Tylenchina</taxon>
        <taxon>Tylenchomorpha</taxon>
        <taxon>Tylenchoidea</taxon>
        <taxon>Heteroderidae</taxon>
        <taxon>Heteroderinae</taxon>
        <taxon>Globodera</taxon>
    </lineage>
</organism>
<protein>
    <submittedName>
        <fullName evidence="2">Uncharacterized protein</fullName>
    </submittedName>
</protein>
<evidence type="ECO:0000313" key="1">
    <source>
        <dbReference type="Proteomes" id="UP000887572"/>
    </source>
</evidence>
<dbReference type="AlphaFoldDB" id="A0A914HQ15"/>
<name>A0A914HQ15_GLORO</name>
<dbReference type="Proteomes" id="UP000887572">
    <property type="component" value="Unplaced"/>
</dbReference>